<dbReference type="RefSeq" id="WP_138107968.1">
    <property type="nucleotide sequence ID" value="NZ_VBRA02000007.1"/>
</dbReference>
<gene>
    <name evidence="4 7" type="primary">rplL</name>
    <name evidence="7" type="ORF">FEF22_000780</name>
</gene>
<evidence type="ECO:0000313" key="7">
    <source>
        <dbReference type="EMBL" id="MBP3059322.1"/>
    </source>
</evidence>
<evidence type="ECO:0000313" key="8">
    <source>
        <dbReference type="Proteomes" id="UP001192346"/>
    </source>
</evidence>
<evidence type="ECO:0000256" key="2">
    <source>
        <dbReference type="ARBA" id="ARBA00022980"/>
    </source>
</evidence>
<name>A0ABS5BKM3_9MOLU</name>
<dbReference type="NCBIfam" id="TIGR00855">
    <property type="entry name" value="L12"/>
    <property type="match status" value="1"/>
</dbReference>
<dbReference type="PANTHER" id="PTHR45987">
    <property type="entry name" value="39S RIBOSOMAL PROTEIN L12"/>
    <property type="match status" value="1"/>
</dbReference>
<dbReference type="SUPFAM" id="SSF48300">
    <property type="entry name" value="Ribosomal protein L7/12, oligomerisation (N-terminal) domain"/>
    <property type="match status" value="1"/>
</dbReference>
<comment type="similarity">
    <text evidence="1 4">Belongs to the bacterial ribosomal protein bL12 family.</text>
</comment>
<dbReference type="CDD" id="cd00387">
    <property type="entry name" value="Ribosomal_L7_L12"/>
    <property type="match status" value="1"/>
</dbReference>
<keyword evidence="3 4" id="KW-0687">Ribonucleoprotein</keyword>
<dbReference type="EMBL" id="VBRA02000007">
    <property type="protein sequence ID" value="MBP3059322.1"/>
    <property type="molecule type" value="Genomic_DNA"/>
</dbReference>
<feature type="domain" description="Large ribosomal subunit protein bL12 C-terminal" evidence="5">
    <location>
        <begin position="60"/>
        <end position="128"/>
    </location>
</feature>
<feature type="domain" description="Large ribosomal subunit protein bL12 oligomerization" evidence="6">
    <location>
        <begin position="6"/>
        <end position="35"/>
    </location>
</feature>
<keyword evidence="8" id="KW-1185">Reference proteome</keyword>
<dbReference type="InterPro" id="IPR014719">
    <property type="entry name" value="Ribosomal_bL12_C/ClpS-like"/>
</dbReference>
<dbReference type="InterPro" id="IPR036235">
    <property type="entry name" value="Ribosomal_bL12_oligo_N_sf"/>
</dbReference>
<dbReference type="InterPro" id="IPR013823">
    <property type="entry name" value="Ribosomal_bL12_C"/>
</dbReference>
<comment type="caution">
    <text evidence="7">The sequence shown here is derived from an EMBL/GenBank/DDBJ whole genome shotgun (WGS) entry which is preliminary data.</text>
</comment>
<evidence type="ECO:0000259" key="5">
    <source>
        <dbReference type="Pfam" id="PF00542"/>
    </source>
</evidence>
<dbReference type="Proteomes" id="UP001192346">
    <property type="component" value="Unassembled WGS sequence"/>
</dbReference>
<dbReference type="SUPFAM" id="SSF54736">
    <property type="entry name" value="ClpS-like"/>
    <property type="match status" value="1"/>
</dbReference>
<dbReference type="InterPro" id="IPR000206">
    <property type="entry name" value="Ribosomal_bL12"/>
</dbReference>
<dbReference type="Pfam" id="PF00542">
    <property type="entry name" value="Ribosomal_L12"/>
    <property type="match status" value="1"/>
</dbReference>
<dbReference type="Pfam" id="PF16320">
    <property type="entry name" value="Ribosomal_L12_N"/>
    <property type="match status" value="1"/>
</dbReference>
<dbReference type="PANTHER" id="PTHR45987:SF4">
    <property type="entry name" value="LARGE RIBOSOMAL SUBUNIT PROTEIN BL12M"/>
    <property type="match status" value="1"/>
</dbReference>
<protein>
    <recommendedName>
        <fullName evidence="4">Large ribosomal subunit protein bL12</fullName>
    </recommendedName>
</protein>
<evidence type="ECO:0000256" key="3">
    <source>
        <dbReference type="ARBA" id="ARBA00023274"/>
    </source>
</evidence>
<comment type="function">
    <text evidence="4">Forms part of the ribosomal stalk which helps the ribosome interact with GTP-bound translation factors. Is thus essential for accurate translation.</text>
</comment>
<comment type="subunit">
    <text evidence="4">Homodimer. Part of the ribosomal stalk of the 50S ribosomal subunit. Forms a multimeric L10(L12)X complex, where L10 forms an elongated spine to which 2 to 4 L12 dimers bind in a sequential fashion. Binds GTP-bound translation factors.</text>
</comment>
<sequence length="128" mass="14334">MSKLNKEKFIESLKGMTLLEIKELVDGIKEEFGIDPSSVLSATNQKDSETKNEQEEKTEFQVILKTFGQPSNKIAVIKAVRDITNLGLSDSKNLTETPDSIIKENINKQEAEKIKKQLELLGATVELK</sequence>
<organism evidence="7 8">
    <name type="scientific">Texas Phoenix palm phytoplasma</name>
    <dbReference type="NCBI Taxonomy" id="176709"/>
    <lineage>
        <taxon>Bacteria</taxon>
        <taxon>Bacillati</taxon>
        <taxon>Mycoplasmatota</taxon>
        <taxon>Mollicutes</taxon>
        <taxon>Acholeplasmatales</taxon>
        <taxon>Acholeplasmataceae</taxon>
        <taxon>Candidatus Phytoplasma</taxon>
        <taxon>16SrIV (Coconut lethal yellows group)</taxon>
    </lineage>
</organism>
<proteinExistence type="inferred from homology"/>
<keyword evidence="2 4" id="KW-0689">Ribosomal protein</keyword>
<evidence type="ECO:0000259" key="6">
    <source>
        <dbReference type="Pfam" id="PF16320"/>
    </source>
</evidence>
<evidence type="ECO:0000256" key="4">
    <source>
        <dbReference type="HAMAP-Rule" id="MF_00368"/>
    </source>
</evidence>
<accession>A0ABS5BKM3</accession>
<dbReference type="GO" id="GO:0005840">
    <property type="term" value="C:ribosome"/>
    <property type="evidence" value="ECO:0007669"/>
    <property type="project" value="UniProtKB-KW"/>
</dbReference>
<dbReference type="Gene3D" id="3.30.1390.10">
    <property type="match status" value="1"/>
</dbReference>
<dbReference type="Gene3D" id="1.20.5.710">
    <property type="entry name" value="Single helix bin"/>
    <property type="match status" value="1"/>
</dbReference>
<dbReference type="InterPro" id="IPR008932">
    <property type="entry name" value="Ribosomal_bL12_oligo"/>
</dbReference>
<reference evidence="7" key="1">
    <citation type="submission" date="2019-10" db="EMBL/GenBank/DDBJ databases">
        <title>Whole Genome Sequencing and Characterization of Texas Phoenix Palm Decline Phytoplasma Belongs to Lethal Yellowing (16SrIV) Group.</title>
        <authorList>
            <person name="Bao M."/>
        </authorList>
    </citation>
    <scope>NUCLEOTIDE SEQUENCE [LARGE SCALE GENOMIC DNA]</scope>
    <source>
        <strain evidence="7">ACPD</strain>
    </source>
</reference>
<evidence type="ECO:0000256" key="1">
    <source>
        <dbReference type="ARBA" id="ARBA00007197"/>
    </source>
</evidence>
<dbReference type="HAMAP" id="MF_00368">
    <property type="entry name" value="Ribosomal_bL12"/>
    <property type="match status" value="1"/>
</dbReference>